<organism evidence="1 2">
    <name type="scientific">Halomonas marinisediminis</name>
    <dbReference type="NCBI Taxonomy" id="2546095"/>
    <lineage>
        <taxon>Bacteria</taxon>
        <taxon>Pseudomonadati</taxon>
        <taxon>Pseudomonadota</taxon>
        <taxon>Gammaproteobacteria</taxon>
        <taxon>Oceanospirillales</taxon>
        <taxon>Halomonadaceae</taxon>
        <taxon>Halomonas</taxon>
    </lineage>
</organism>
<sequence length="62" mass="6970">MARFTQAQMLDELRTIFLFEADHVLISSGSAKAEAFIGFRTKDEYCHEPTAKVDLSLFASIT</sequence>
<gene>
    <name evidence="1" type="ORF">E0702_16335</name>
</gene>
<evidence type="ECO:0000313" key="2">
    <source>
        <dbReference type="Proteomes" id="UP000294823"/>
    </source>
</evidence>
<dbReference type="Proteomes" id="UP000294823">
    <property type="component" value="Unassembled WGS sequence"/>
</dbReference>
<reference evidence="1 2" key="1">
    <citation type="submission" date="2019-03" db="EMBL/GenBank/DDBJ databases">
        <title>Halomonas marinisediminis sp. nov., a moderately halophilic bacterium isolated from the Bohai Gulf.</title>
        <authorList>
            <person name="Ji X."/>
        </authorList>
    </citation>
    <scope>NUCLEOTIDE SEQUENCE [LARGE SCALE GENOMIC DNA]</scope>
    <source>
        <strain evidence="1 2">204</strain>
    </source>
</reference>
<proteinExistence type="predicted"/>
<dbReference type="RefSeq" id="WP_132045634.1">
    <property type="nucleotide sequence ID" value="NZ_SLTR01000192.1"/>
</dbReference>
<dbReference type="EMBL" id="SLTR01000192">
    <property type="protein sequence ID" value="TDA90421.1"/>
    <property type="molecule type" value="Genomic_DNA"/>
</dbReference>
<comment type="caution">
    <text evidence="1">The sequence shown here is derived from an EMBL/GenBank/DDBJ whole genome shotgun (WGS) entry which is preliminary data.</text>
</comment>
<feature type="non-terminal residue" evidence="1">
    <location>
        <position position="62"/>
    </location>
</feature>
<name>A0ABY2D3B8_9GAMM</name>
<keyword evidence="2" id="KW-1185">Reference proteome</keyword>
<evidence type="ECO:0000313" key="1">
    <source>
        <dbReference type="EMBL" id="TDA90421.1"/>
    </source>
</evidence>
<accession>A0ABY2D3B8</accession>
<protein>
    <submittedName>
        <fullName evidence="1">Uncharacterized protein</fullName>
    </submittedName>
</protein>